<dbReference type="Gene3D" id="1.10.540.10">
    <property type="entry name" value="Acyl-CoA dehydrogenase/oxidase, N-terminal domain"/>
    <property type="match status" value="1"/>
</dbReference>
<dbReference type="PROSITE" id="PS00072">
    <property type="entry name" value="ACYL_COA_DH_1"/>
    <property type="match status" value="1"/>
</dbReference>
<dbReference type="Proteomes" id="UP001597511">
    <property type="component" value="Unassembled WGS sequence"/>
</dbReference>
<reference evidence="11" key="1">
    <citation type="journal article" date="2019" name="Int. J. Syst. Evol. Microbiol.">
        <title>The Global Catalogue of Microorganisms (GCM) 10K type strain sequencing project: providing services to taxonomists for standard genome sequencing and annotation.</title>
        <authorList>
            <consortium name="The Broad Institute Genomics Platform"/>
            <consortium name="The Broad Institute Genome Sequencing Center for Infectious Disease"/>
            <person name="Wu L."/>
            <person name="Ma J."/>
        </authorList>
    </citation>
    <scope>NUCLEOTIDE SEQUENCE [LARGE SCALE GENOMIC DNA]</scope>
    <source>
        <strain evidence="11">KCTC 23299</strain>
    </source>
</reference>
<dbReference type="Pfam" id="PF00441">
    <property type="entry name" value="Acyl-CoA_dh_1"/>
    <property type="match status" value="1"/>
</dbReference>
<gene>
    <name evidence="10" type="ORF">ACFS6H_08600</name>
</gene>
<evidence type="ECO:0000256" key="1">
    <source>
        <dbReference type="ARBA" id="ARBA00001974"/>
    </source>
</evidence>
<keyword evidence="5" id="KW-0560">Oxidoreductase</keyword>
<dbReference type="InterPro" id="IPR006091">
    <property type="entry name" value="Acyl-CoA_Oxase/DH_mid-dom"/>
</dbReference>
<evidence type="ECO:0000256" key="2">
    <source>
        <dbReference type="ARBA" id="ARBA00009347"/>
    </source>
</evidence>
<dbReference type="Pfam" id="PF02771">
    <property type="entry name" value="Acyl-CoA_dh_N"/>
    <property type="match status" value="1"/>
</dbReference>
<dbReference type="EMBL" id="JBHUOZ010000002">
    <property type="protein sequence ID" value="MFD2919762.1"/>
    <property type="molecule type" value="Genomic_DNA"/>
</dbReference>
<dbReference type="PANTHER" id="PTHR43884">
    <property type="entry name" value="ACYL-COA DEHYDROGENASE"/>
    <property type="match status" value="1"/>
</dbReference>
<evidence type="ECO:0000259" key="8">
    <source>
        <dbReference type="Pfam" id="PF02771"/>
    </source>
</evidence>
<dbReference type="PANTHER" id="PTHR43884:SF12">
    <property type="entry name" value="ISOVALERYL-COA DEHYDROGENASE, MITOCHONDRIAL-RELATED"/>
    <property type="match status" value="1"/>
</dbReference>
<keyword evidence="3 5" id="KW-0285">Flavoprotein</keyword>
<evidence type="ECO:0000313" key="11">
    <source>
        <dbReference type="Proteomes" id="UP001597511"/>
    </source>
</evidence>
<feature type="domain" description="Acyl-CoA dehydrogenase/oxidase C-terminal" evidence="6">
    <location>
        <begin position="253"/>
        <end position="415"/>
    </location>
</feature>
<proteinExistence type="inferred from homology"/>
<dbReference type="InterPro" id="IPR013786">
    <property type="entry name" value="AcylCoA_DH/ox_N"/>
</dbReference>
<feature type="domain" description="Acyl-CoA dehydrogenase-like C-terminal" evidence="9">
    <location>
        <begin position="465"/>
        <end position="568"/>
    </location>
</feature>
<dbReference type="InterPro" id="IPR009075">
    <property type="entry name" value="AcylCo_DH/oxidase_C"/>
</dbReference>
<evidence type="ECO:0000256" key="5">
    <source>
        <dbReference type="RuleBase" id="RU362125"/>
    </source>
</evidence>
<evidence type="ECO:0000313" key="10">
    <source>
        <dbReference type="EMBL" id="MFD2919762.1"/>
    </source>
</evidence>
<dbReference type="InterPro" id="IPR009100">
    <property type="entry name" value="AcylCoA_DH/oxidase_NM_dom_sf"/>
</dbReference>
<dbReference type="InterPro" id="IPR037069">
    <property type="entry name" value="AcylCoA_DH/ox_N_sf"/>
</dbReference>
<dbReference type="RefSeq" id="WP_386097315.1">
    <property type="nucleotide sequence ID" value="NZ_JBHUOZ010000002.1"/>
</dbReference>
<evidence type="ECO:0000256" key="4">
    <source>
        <dbReference type="ARBA" id="ARBA00022827"/>
    </source>
</evidence>
<dbReference type="Pfam" id="PF02770">
    <property type="entry name" value="Acyl-CoA_dh_M"/>
    <property type="match status" value="1"/>
</dbReference>
<feature type="domain" description="Acyl-CoA dehydrogenase/oxidase N-terminal" evidence="8">
    <location>
        <begin position="32"/>
        <end position="144"/>
    </location>
</feature>
<name>A0ABW6A3B7_9BACT</name>
<dbReference type="Pfam" id="PF21263">
    <property type="entry name" value="Acyl-CoA-dh_C"/>
    <property type="match status" value="1"/>
</dbReference>
<dbReference type="PROSITE" id="PS00073">
    <property type="entry name" value="ACYL_COA_DH_2"/>
    <property type="match status" value="1"/>
</dbReference>
<dbReference type="SUPFAM" id="SSF56645">
    <property type="entry name" value="Acyl-CoA dehydrogenase NM domain-like"/>
    <property type="match status" value="1"/>
</dbReference>
<organism evidence="10 11">
    <name type="scientific">Terrimonas rubra</name>
    <dbReference type="NCBI Taxonomy" id="1035890"/>
    <lineage>
        <taxon>Bacteria</taxon>
        <taxon>Pseudomonadati</taxon>
        <taxon>Bacteroidota</taxon>
        <taxon>Chitinophagia</taxon>
        <taxon>Chitinophagales</taxon>
        <taxon>Chitinophagaceae</taxon>
        <taxon>Terrimonas</taxon>
    </lineage>
</organism>
<dbReference type="Gene3D" id="1.20.140.10">
    <property type="entry name" value="Butyryl-CoA Dehydrogenase, subunit A, domain 3"/>
    <property type="match status" value="2"/>
</dbReference>
<dbReference type="InterPro" id="IPR036250">
    <property type="entry name" value="AcylCo_DH-like_C"/>
</dbReference>
<evidence type="ECO:0000259" key="7">
    <source>
        <dbReference type="Pfam" id="PF02770"/>
    </source>
</evidence>
<comment type="cofactor">
    <cofactor evidence="1 5">
        <name>FAD</name>
        <dbReference type="ChEBI" id="CHEBI:57692"/>
    </cofactor>
</comment>
<comment type="caution">
    <text evidence="10">The sequence shown here is derived from an EMBL/GenBank/DDBJ whole genome shotgun (WGS) entry which is preliminary data.</text>
</comment>
<keyword evidence="11" id="KW-1185">Reference proteome</keyword>
<feature type="domain" description="Acyl-CoA oxidase/dehydrogenase middle" evidence="7">
    <location>
        <begin position="148"/>
        <end position="240"/>
    </location>
</feature>
<dbReference type="InterPro" id="IPR006089">
    <property type="entry name" value="Acyl-CoA_DH_CS"/>
</dbReference>
<protein>
    <submittedName>
        <fullName evidence="10">Acyl-CoA dehydrogenase family protein</fullName>
    </submittedName>
</protein>
<evidence type="ECO:0000259" key="6">
    <source>
        <dbReference type="Pfam" id="PF00441"/>
    </source>
</evidence>
<comment type="similarity">
    <text evidence="2 5">Belongs to the acyl-CoA dehydrogenase family.</text>
</comment>
<sequence length="596" mass="65813">MPTETVQQTLKGGEWLIKPSAPESTFTADDFSEEQLMIKDMCDQFLDMEVYPKLDRIDALEAGLMPSLVAKAGEQGLLATAFPEAYGGMGKDFVTSTIINEYLGGGYSFSVAVAAHTGIGTLPILYFGTEEQKQKYIPKLITGEWAGAYGLTEPNSGSDALSAKTTAKLSDDGKHYILNGQKCWITNGGFAHVYTVFAKVDGDKFTGFIVERGTEGFTQGPEEHKMGIKGSSTVQLYFQDAKVPVENVLGEIGKGHKIAFNILNIGRLKLCAAALGGARRSMNISVEYAKTREQFKQPIANFGAIKHKIAEMTIKTFVAESALYRTAAWIDEKEKEQLESGKHFNEALLSAAEEYAIECAMLKVYGSEVLDFVVDEGVQIHGGNGFSAEYNISRAYRDSRINRIYEGTNEINRLLTLDMTLKRAMGGRLDLMGPAMNAQKDLMSIPDFSSEEETTFSRELKLVANFKKAILIAAGAAVQKLMMKIEQEQEVLMNLADMAIETFNAESVLLRVIKLSQAKGEASTQLQQDMMRTYLYDAADRILKSGKDAVNAFAEGDEQRMILMGLRRFTKAEPFNVKDARRRIADKVIAEGKYCF</sequence>
<evidence type="ECO:0000259" key="9">
    <source>
        <dbReference type="Pfam" id="PF21263"/>
    </source>
</evidence>
<dbReference type="Gene3D" id="2.40.110.10">
    <property type="entry name" value="Butyryl-CoA Dehydrogenase, subunit A, domain 2"/>
    <property type="match status" value="1"/>
</dbReference>
<keyword evidence="4 5" id="KW-0274">FAD</keyword>
<accession>A0ABW6A3B7</accession>
<dbReference type="SUPFAM" id="SSF47203">
    <property type="entry name" value="Acyl-CoA dehydrogenase C-terminal domain-like"/>
    <property type="match status" value="1"/>
</dbReference>
<evidence type="ECO:0000256" key="3">
    <source>
        <dbReference type="ARBA" id="ARBA00022630"/>
    </source>
</evidence>
<dbReference type="InterPro" id="IPR049426">
    <property type="entry name" value="Acyl-CoA-dh-like_C"/>
</dbReference>
<dbReference type="InterPro" id="IPR046373">
    <property type="entry name" value="Acyl-CoA_Oxase/DH_mid-dom_sf"/>
</dbReference>